<accession>A0ABD2IF52</accession>
<gene>
    <name evidence="2" type="ORF">niasHT_031029</name>
</gene>
<feature type="signal peptide" evidence="1">
    <location>
        <begin position="1"/>
        <end position="20"/>
    </location>
</feature>
<evidence type="ECO:0000313" key="2">
    <source>
        <dbReference type="EMBL" id="KAL3071838.1"/>
    </source>
</evidence>
<sequence length="111" mass="11712">MIAPLITMCVIASLITSGQAFSADLTEMVQNAKEYVEILDDDFITALDVGPFDHYTGPLGTRPDPITAVMAGGYACGSDTESGSKEVSIALGIICLPVMGLYHLCCQNHDA</sequence>
<dbReference type="EMBL" id="JBICBT010001355">
    <property type="protein sequence ID" value="KAL3071838.1"/>
    <property type="molecule type" value="Genomic_DNA"/>
</dbReference>
<evidence type="ECO:0000313" key="3">
    <source>
        <dbReference type="Proteomes" id="UP001620626"/>
    </source>
</evidence>
<proteinExistence type="predicted"/>
<organism evidence="2 3">
    <name type="scientific">Heterodera trifolii</name>
    <dbReference type="NCBI Taxonomy" id="157864"/>
    <lineage>
        <taxon>Eukaryota</taxon>
        <taxon>Metazoa</taxon>
        <taxon>Ecdysozoa</taxon>
        <taxon>Nematoda</taxon>
        <taxon>Chromadorea</taxon>
        <taxon>Rhabditida</taxon>
        <taxon>Tylenchina</taxon>
        <taxon>Tylenchomorpha</taxon>
        <taxon>Tylenchoidea</taxon>
        <taxon>Heteroderidae</taxon>
        <taxon>Heteroderinae</taxon>
        <taxon>Heterodera</taxon>
    </lineage>
</organism>
<dbReference type="Proteomes" id="UP001620626">
    <property type="component" value="Unassembled WGS sequence"/>
</dbReference>
<keyword evidence="1" id="KW-0732">Signal</keyword>
<reference evidence="2 3" key="1">
    <citation type="submission" date="2024-10" db="EMBL/GenBank/DDBJ databases">
        <authorList>
            <person name="Kim D."/>
        </authorList>
    </citation>
    <scope>NUCLEOTIDE SEQUENCE [LARGE SCALE GENOMIC DNA]</scope>
    <source>
        <strain evidence="2">BH-2024</strain>
    </source>
</reference>
<comment type="caution">
    <text evidence="2">The sequence shown here is derived from an EMBL/GenBank/DDBJ whole genome shotgun (WGS) entry which is preliminary data.</text>
</comment>
<protein>
    <submittedName>
        <fullName evidence="2">Uncharacterized protein</fullName>
    </submittedName>
</protein>
<keyword evidence="3" id="KW-1185">Reference proteome</keyword>
<dbReference type="AlphaFoldDB" id="A0ABD2IF52"/>
<evidence type="ECO:0000256" key="1">
    <source>
        <dbReference type="SAM" id="SignalP"/>
    </source>
</evidence>
<feature type="chain" id="PRO_5044795119" evidence="1">
    <location>
        <begin position="21"/>
        <end position="111"/>
    </location>
</feature>
<name>A0ABD2IF52_9BILA</name>